<feature type="domain" description="PKD" evidence="5">
    <location>
        <begin position="1108"/>
        <end position="1161"/>
    </location>
</feature>
<dbReference type="SUPFAM" id="SSF49299">
    <property type="entry name" value="PKD domain"/>
    <property type="match status" value="1"/>
</dbReference>
<feature type="domain" description="HYR" evidence="6">
    <location>
        <begin position="146"/>
        <end position="238"/>
    </location>
</feature>
<dbReference type="PROSITE" id="PS50093">
    <property type="entry name" value="PKD"/>
    <property type="match status" value="1"/>
</dbReference>
<dbReference type="SUPFAM" id="SSF49899">
    <property type="entry name" value="Concanavalin A-like lectins/glucanases"/>
    <property type="match status" value="1"/>
</dbReference>
<dbReference type="InterPro" id="IPR006558">
    <property type="entry name" value="LamG-like"/>
</dbReference>
<dbReference type="RefSeq" id="WP_097054510.1">
    <property type="nucleotide sequence ID" value="NZ_OCMF01000001.1"/>
</dbReference>
<evidence type="ECO:0000256" key="1">
    <source>
        <dbReference type="ARBA" id="ARBA00022729"/>
    </source>
</evidence>
<feature type="domain" description="HYR" evidence="6">
    <location>
        <begin position="328"/>
        <end position="420"/>
    </location>
</feature>
<dbReference type="InterPro" id="IPR003410">
    <property type="entry name" value="HYR_dom"/>
</dbReference>
<dbReference type="Gene3D" id="2.60.40.10">
    <property type="entry name" value="Immunoglobulins"/>
    <property type="match status" value="5"/>
</dbReference>
<dbReference type="Pfam" id="PF13573">
    <property type="entry name" value="SprB"/>
    <property type="match status" value="5"/>
</dbReference>
<feature type="domain" description="HYR" evidence="6">
    <location>
        <begin position="601"/>
        <end position="693"/>
    </location>
</feature>
<name>A0A285X2V7_9FLAO</name>
<dbReference type="Pfam" id="PF02494">
    <property type="entry name" value="HYR"/>
    <property type="match status" value="3"/>
</dbReference>
<dbReference type="InterPro" id="IPR022409">
    <property type="entry name" value="PKD/Chitinase_dom"/>
</dbReference>
<dbReference type="EMBL" id="OCMF01000001">
    <property type="protein sequence ID" value="SOC78709.1"/>
    <property type="molecule type" value="Genomic_DNA"/>
</dbReference>
<dbReference type="PANTHER" id="PTHR24273">
    <property type="entry name" value="FI04643P-RELATED"/>
    <property type="match status" value="1"/>
</dbReference>
<reference evidence="8" key="1">
    <citation type="submission" date="2017-09" db="EMBL/GenBank/DDBJ databases">
        <authorList>
            <person name="Varghese N."/>
            <person name="Submissions S."/>
        </authorList>
    </citation>
    <scope>NUCLEOTIDE SEQUENCE [LARGE SCALE GENOMIC DNA]</scope>
    <source>
        <strain evidence="8">CGMCC 1.12641</strain>
    </source>
</reference>
<evidence type="ECO:0000256" key="2">
    <source>
        <dbReference type="ARBA" id="ARBA00022737"/>
    </source>
</evidence>
<dbReference type="InterPro" id="IPR035986">
    <property type="entry name" value="PKD_dom_sf"/>
</dbReference>
<dbReference type="InterPro" id="IPR000601">
    <property type="entry name" value="PKD_dom"/>
</dbReference>
<dbReference type="SMART" id="SM00560">
    <property type="entry name" value="LamGL"/>
    <property type="match status" value="1"/>
</dbReference>
<dbReference type="OrthoDB" id="2582440at2"/>
<feature type="region of interest" description="Disordered" evidence="4">
    <location>
        <begin position="2345"/>
        <end position="2414"/>
    </location>
</feature>
<keyword evidence="8" id="KW-1185">Reference proteome</keyword>
<dbReference type="PROSITE" id="PS50825">
    <property type="entry name" value="HYR"/>
    <property type="match status" value="3"/>
</dbReference>
<accession>A0A285X2V7</accession>
<evidence type="ECO:0000256" key="3">
    <source>
        <dbReference type="ARBA" id="ARBA00023157"/>
    </source>
</evidence>
<keyword evidence="1" id="KW-0732">Signal</keyword>
<dbReference type="Proteomes" id="UP000219193">
    <property type="component" value="Unassembled WGS sequence"/>
</dbReference>
<gene>
    <name evidence="7" type="ORF">SAMN06296241_0222</name>
</gene>
<dbReference type="Gene3D" id="2.60.120.200">
    <property type="match status" value="1"/>
</dbReference>
<dbReference type="GO" id="GO:0004553">
    <property type="term" value="F:hydrolase activity, hydrolyzing O-glycosyl compounds"/>
    <property type="evidence" value="ECO:0007669"/>
    <property type="project" value="UniProtKB-ARBA"/>
</dbReference>
<keyword evidence="3" id="KW-1015">Disulfide bond</keyword>
<evidence type="ECO:0000259" key="5">
    <source>
        <dbReference type="PROSITE" id="PS50093"/>
    </source>
</evidence>
<dbReference type="Pfam" id="PF13385">
    <property type="entry name" value="Laminin_G_3"/>
    <property type="match status" value="1"/>
</dbReference>
<evidence type="ECO:0000313" key="8">
    <source>
        <dbReference type="Proteomes" id="UP000219193"/>
    </source>
</evidence>
<dbReference type="InterPro" id="IPR043504">
    <property type="entry name" value="Peptidase_S1_PA_chymotrypsin"/>
</dbReference>
<dbReference type="InterPro" id="IPR013783">
    <property type="entry name" value="Ig-like_fold"/>
</dbReference>
<evidence type="ECO:0000313" key="7">
    <source>
        <dbReference type="EMBL" id="SOC78709.1"/>
    </source>
</evidence>
<evidence type="ECO:0000259" key="6">
    <source>
        <dbReference type="PROSITE" id="PS50825"/>
    </source>
</evidence>
<dbReference type="Gene3D" id="2.60.40.740">
    <property type="match status" value="1"/>
</dbReference>
<dbReference type="InterPro" id="IPR013320">
    <property type="entry name" value="ConA-like_dom_sf"/>
</dbReference>
<keyword evidence="2" id="KW-0677">Repeat</keyword>
<evidence type="ECO:0000256" key="4">
    <source>
        <dbReference type="SAM" id="MobiDB-lite"/>
    </source>
</evidence>
<dbReference type="PANTHER" id="PTHR24273:SF32">
    <property type="entry name" value="HYALIN"/>
    <property type="match status" value="1"/>
</dbReference>
<dbReference type="SMART" id="SM00089">
    <property type="entry name" value="PKD"/>
    <property type="match status" value="6"/>
</dbReference>
<feature type="region of interest" description="Disordered" evidence="4">
    <location>
        <begin position="2124"/>
        <end position="2144"/>
    </location>
</feature>
<organism evidence="7 8">
    <name type="scientific">Salinimicrobium sediminis</name>
    <dbReference type="NCBI Taxonomy" id="1343891"/>
    <lineage>
        <taxon>Bacteria</taxon>
        <taxon>Pseudomonadati</taxon>
        <taxon>Bacteroidota</taxon>
        <taxon>Flavobacteriia</taxon>
        <taxon>Flavobacteriales</taxon>
        <taxon>Flavobacteriaceae</taxon>
        <taxon>Salinimicrobium</taxon>
    </lineage>
</organism>
<dbReference type="Gene3D" id="2.40.10.10">
    <property type="entry name" value="Trypsin-like serine proteases"/>
    <property type="match status" value="2"/>
</dbReference>
<dbReference type="InterPro" id="IPR025667">
    <property type="entry name" value="SprB_repeat"/>
</dbReference>
<sequence length="2491" mass="263846">MEKIFTSLKLPGIFILLTSALASYWNYPALETYEYPKDQAELHIKWFESPMGIFSLNYFESSQNPTISAPADLSVKTDTGTCTASIAIDEATFTGDSLSWEMTGATTGTGNGQVGTHSFKIGTTTIIFTATGEATSVTDSMDVVVTDEEDPKISLGNAISQTTDAGQCTASIAIPDTTFSDNCSGSSLSWSITGATTGAGNGQIGTHTFNIGTSTINYTVTDAANNTVSQTLAVEVKDEEDPKISLGNAISEITDAGQCSASTAIPDASFSDNCSGSSLSWSITGATTGSGNGQVGTQTFNIGTSTITYTVTDAANNTVSQTLAVEVKDEEDPKISLGNAISQTTDAGQCTASIAIPDATFSDNCSGSSLSWNIAGATTGSGNGQIGTHTFNIGTSTITYTVTDAANNTVSQTLAVEVTDEEDPKISLGSAISETTDSGQCTASIAIPNATFSDNCSGSSISWSITGATTGSGNGQIGTQTFNIGTSTITYTVTDAANNTISQTLAVEVTDEEDPKISLGNAISEITDSGQCTASIAIPNATFSDNCSGSSISWSIAGATTGSGNGQIGNHTFNIGTSTITYMVTDAANNTVSQTLAVEVTDEEDPKISLGSAISETTDAGQCTASIAIPDAIFSDNCSGSSLSWSIAGATTGSGTGQIGNSNFNIGKSTITYTVVDASGNTATASLDITISDQEKPVITAAADISVPNTAGQCYAGVSVPQATASDNCSVGTPTGTRDDGQPLNTTYPVGTTTITWNVTDANGNAAEPVVQKITVEDKEAPEVPQLEDILWGCEYTFEAPTTSDNCDNVITATTNQSLTFTTSGAITWIFKDSAGNTTTATQKITIDPVEIAPVEVLHVLCNGNATGAITVEASGGVAPYTYDWGSLGAGDTKTDLSAGTYSVKAFDANGCETETLQITINEPATFIEVVNVKTTSGCYGQNNGTAYAEAKGGTPGYTFRWSNGQTTQTATGLPPGNHSVTITDANGCSAQRTVTVSQPTELKITGFLTTETTSYGTATGTATVQITGGTPNYSFKWSNNLTGQTAQGLAAGTYSVTVTDANGCTATKEVIIVDSLEANIVPISICETGSVIRTSYFEVENRTARGGSPPYSYSWNFGKDATPATAVGEGRHTVHYSSAEEKLITLTVTDAKGRTFTQSVIQNVAGCFSDTCGSNDLGLDNYFIGDSNQNPITSSNCSSVPEKFIYIDFPTNSERYSLYIELIYSVKKINSETTQHYKVEGCFFQKQAIPDIAKTFAIDYECGDAVKIEGIYLTFQNNVNRECGATQGNGNHPKCYSTNNEATVTSPLYAVAFPNELLCNGGETGIINARASGGSGNYTYKLISAVDQSVIRTSQPSNSFTGLPAGRYKVIVNDGNEDFTTAEVEIKQPANTLALEITAQTEITCFGGSDGTATVLATGGTPNVTGDPYIYIWEGIGQTTATATNLSAGTYLVRVLDANGCEAFIDVEIAQPAEITANAGPDQVLECGNLTTFLAAVFDPVVTEGEPEPQGTWSIVNGPAGGVIDNVNDPNSRFSGNVGTYTLRWTVPCGASDDVKISLSSCSTLDFDGVNDHVVIGDKFDLPSSGFTIEAWVKQDPGKTSGIKTVLSKRDNSALASGGFDLIVENNIPKFRWNGSSIVSSYPIGTDRWYHLAVIVGGDDAGLYVDGIKTSTGAPGVPTSISAPVIIGASANSATSAPENYFHGWIEELRIWKEPLLLDQVKFLMNQRLKVGSSPLRGMILPMDAPGPLNFNQDLIAYYPLIVSEITNGTTLDKAPNAYHGKMVNIKTLQENTAPLPYYSAKDGQWIADNTWLRPAVWDHPNSRGVDGASMIDWNIVVTKHNITSQAKDIRVLGLLSETETKRLTIANPSGPQNETNSGQSLSISHYLLLNGVIDLVGESQLLQDIGSILDVASKGYLERDQQGTASSYTYNYWTSPVSPGINAKYSVKGTMKDGTITTFRELVFGTQYHFADGNYSDPRKISNYWLHKFHGTANNYFSWEHIGHTGTMAVGEGYSMKGTSGWAGNTDLQNYTFVGLPNNGEISLNINTTSEGENYLVGNPYPSSIDANKFIEDNVIASNPANSAFNGTLYFWDHFAKTDHYLEHYIGGYAAFNLGGSVEPASSVDSRIDNSDPSRTGSKRPGNFIPVGQAFFVNTVINPGEDVLQTTGRKTLVFNNGQRTYKREGIDKANGRDDVIFFGSDKKGKSTNKASEERQRIWLKFQSPKGYHRQILVTADARTSNGFDLGFDAPLIDNNIEDMYWLMNEQVELVIQGVPDFNADRVLPLGLKTADGGKFVIKIDELENIGDEFAIFVKDSQTNTYFNLRDGDFTATIEKGNIHQRYSIVFSKDEDPETGEETPGEEGEDGSGEDGGDEDGNDGDGDNGNGEGDGDGDGDGTDITKPDQPQPTPPADIELLYSNREGHVIIKNSGMLPLKKAVLYNSLGQELVTFGNLPVQNFTELPIEVPSTGVYYIKVHLKDTSRSLKFIVE</sequence>
<feature type="compositionally biased region" description="Acidic residues" evidence="4">
    <location>
        <begin position="2352"/>
        <end position="2383"/>
    </location>
</feature>
<protein>
    <submittedName>
        <fullName evidence="7">Por secretion system C-terminal sorting domain-containing protein</fullName>
    </submittedName>
</protein>
<dbReference type="GO" id="GO:0005975">
    <property type="term" value="P:carbohydrate metabolic process"/>
    <property type="evidence" value="ECO:0007669"/>
    <property type="project" value="UniProtKB-ARBA"/>
</dbReference>
<proteinExistence type="predicted"/>